<evidence type="ECO:0000256" key="2">
    <source>
        <dbReference type="ARBA" id="ARBA00022801"/>
    </source>
</evidence>
<feature type="compositionally biased region" description="Pro residues" evidence="3">
    <location>
        <begin position="40"/>
        <end position="50"/>
    </location>
</feature>
<dbReference type="GO" id="GO:0003723">
    <property type="term" value="F:RNA binding"/>
    <property type="evidence" value="ECO:0007669"/>
    <property type="project" value="InterPro"/>
</dbReference>
<dbReference type="Pfam" id="PF00545">
    <property type="entry name" value="Ribonuclease"/>
    <property type="match status" value="1"/>
</dbReference>
<evidence type="ECO:0000313" key="4">
    <source>
        <dbReference type="EMBL" id="QDI03643.1"/>
    </source>
</evidence>
<dbReference type="Gene3D" id="3.10.450.30">
    <property type="entry name" value="Microbial ribonucleases"/>
    <property type="match status" value="1"/>
</dbReference>
<proteinExistence type="predicted"/>
<dbReference type="GO" id="GO:0016787">
    <property type="term" value="F:hydrolase activity"/>
    <property type="evidence" value="ECO:0007669"/>
    <property type="project" value="UniProtKB-KW"/>
</dbReference>
<dbReference type="RefSeq" id="WP_039005013.1">
    <property type="nucleotide sequence ID" value="NZ_CM003052.1"/>
</dbReference>
<sequence length="155" mass="16874">MRKPVLLIVAIALLAAGLWGIRALQQPPHPQFAPALTHPAPLPAPTPAPATPAANADATLPPFLPPEARATITLIQRGGPFPHRQDGSVFGNRENRLPSRPRGYYREYTVDTPGLEHRGTRRIVTGGDPPDVWYYSDDHYASFRSFSIASGRPSP</sequence>
<dbReference type="Proteomes" id="UP000319349">
    <property type="component" value="Chromosome"/>
</dbReference>
<feature type="region of interest" description="Disordered" evidence="3">
    <location>
        <begin position="76"/>
        <end position="104"/>
    </location>
</feature>
<dbReference type="InterPro" id="IPR000026">
    <property type="entry name" value="N1-like"/>
</dbReference>
<organism evidence="4 5">
    <name type="scientific">Xanthomonas cerealis pv. cerealis</name>
    <dbReference type="NCBI Taxonomy" id="152263"/>
    <lineage>
        <taxon>Bacteria</taxon>
        <taxon>Pseudomonadati</taxon>
        <taxon>Pseudomonadota</taxon>
        <taxon>Gammaproteobacteria</taxon>
        <taxon>Lysobacterales</taxon>
        <taxon>Lysobacteraceae</taxon>
        <taxon>Xanthomonas</taxon>
        <taxon>Xanthomonas translucens group</taxon>
        <taxon>Xanthomonas cerealis</taxon>
    </lineage>
</organism>
<keyword evidence="1" id="KW-0540">Nuclease</keyword>
<dbReference type="GO" id="GO:0004521">
    <property type="term" value="F:RNA endonuclease activity"/>
    <property type="evidence" value="ECO:0007669"/>
    <property type="project" value="InterPro"/>
</dbReference>
<name>A0A514ED13_9XANT</name>
<feature type="region of interest" description="Disordered" evidence="3">
    <location>
        <begin position="32"/>
        <end position="64"/>
    </location>
</feature>
<dbReference type="SUPFAM" id="SSF53933">
    <property type="entry name" value="Microbial ribonucleases"/>
    <property type="match status" value="1"/>
</dbReference>
<evidence type="ECO:0000256" key="3">
    <source>
        <dbReference type="SAM" id="MobiDB-lite"/>
    </source>
</evidence>
<keyword evidence="5" id="KW-1185">Reference proteome</keyword>
<dbReference type="EMBL" id="CP038228">
    <property type="protein sequence ID" value="QDI03643.1"/>
    <property type="molecule type" value="Genomic_DNA"/>
</dbReference>
<accession>A0A514ED13</accession>
<gene>
    <name evidence="4" type="ORF">E4A48_07955</name>
</gene>
<keyword evidence="2" id="KW-0378">Hydrolase</keyword>
<dbReference type="InterPro" id="IPR016191">
    <property type="entry name" value="Ribonuclease/ribotoxin"/>
</dbReference>
<evidence type="ECO:0000256" key="1">
    <source>
        <dbReference type="ARBA" id="ARBA00022722"/>
    </source>
</evidence>
<feature type="compositionally biased region" description="Low complexity" evidence="3">
    <location>
        <begin position="51"/>
        <end position="61"/>
    </location>
</feature>
<reference evidence="4 5" key="1">
    <citation type="submission" date="2019-03" db="EMBL/GenBank/DDBJ databases">
        <title>Tal1 in Xanthomonas translucens pv. cerealis Contributes to Virulence in Bacterial Leaf Streak of Wheat.</title>
        <authorList>
            <person name="Shah S.M.A."/>
            <person name="Haq F."/>
            <person name="Ma W."/>
            <person name="Xu X."/>
            <person name="Wang S."/>
            <person name="Xu Z."/>
            <person name="Zou L."/>
            <person name="Zhu B."/>
            <person name="Chen G."/>
        </authorList>
    </citation>
    <scope>NUCLEOTIDE SEQUENCE [LARGE SCALE GENOMIC DNA]</scope>
    <source>
        <strain evidence="4 5">01</strain>
    </source>
</reference>
<protein>
    <submittedName>
        <fullName evidence="4">Ribonuclease</fullName>
    </submittedName>
</protein>
<evidence type="ECO:0000313" key="5">
    <source>
        <dbReference type="Proteomes" id="UP000319349"/>
    </source>
</evidence>
<dbReference type="AlphaFoldDB" id="A0A514ED13"/>